<evidence type="ECO:0000256" key="1">
    <source>
        <dbReference type="ARBA" id="ARBA00022729"/>
    </source>
</evidence>
<dbReference type="InterPro" id="IPR016047">
    <property type="entry name" value="M23ase_b-sheet_dom"/>
</dbReference>
<comment type="caution">
    <text evidence="3">The sequence shown here is derived from an EMBL/GenBank/DDBJ whole genome shotgun (WGS) entry which is preliminary data.</text>
</comment>
<evidence type="ECO:0000313" key="3">
    <source>
        <dbReference type="EMBL" id="GGL78008.1"/>
    </source>
</evidence>
<reference evidence="3" key="2">
    <citation type="submission" date="2020-09" db="EMBL/GenBank/DDBJ databases">
        <authorList>
            <person name="Sun Q."/>
            <person name="Zhou Y."/>
        </authorList>
    </citation>
    <scope>NUCLEOTIDE SEQUENCE</scope>
    <source>
        <strain evidence="3">CGMCC 4.7306</strain>
    </source>
</reference>
<dbReference type="PANTHER" id="PTHR21666">
    <property type="entry name" value="PEPTIDASE-RELATED"/>
    <property type="match status" value="1"/>
</dbReference>
<keyword evidence="1" id="KW-0732">Signal</keyword>
<dbReference type="Gene3D" id="2.70.70.10">
    <property type="entry name" value="Glucose Permease (Domain IIA)"/>
    <property type="match status" value="1"/>
</dbReference>
<dbReference type="PANTHER" id="PTHR21666:SF289">
    <property type="entry name" value="L-ALA--D-GLU ENDOPEPTIDASE"/>
    <property type="match status" value="1"/>
</dbReference>
<dbReference type="InterPro" id="IPR011055">
    <property type="entry name" value="Dup_hybrid_motif"/>
</dbReference>
<dbReference type="SUPFAM" id="SSF51261">
    <property type="entry name" value="Duplicated hybrid motif"/>
    <property type="match status" value="1"/>
</dbReference>
<dbReference type="Proteomes" id="UP000613840">
    <property type="component" value="Unassembled WGS sequence"/>
</dbReference>
<keyword evidence="4" id="KW-1185">Reference proteome</keyword>
<proteinExistence type="predicted"/>
<sequence length="68" mass="7410">MYSHLSWIGVTVGQQVAASQVIGRVGQTGRAFGPHLHFEVYPPGVRFGDVYRAVDPLPWLAAVGVHPR</sequence>
<dbReference type="EMBL" id="BMMZ01000013">
    <property type="protein sequence ID" value="GGL78008.1"/>
    <property type="molecule type" value="Genomic_DNA"/>
</dbReference>
<dbReference type="CDD" id="cd12797">
    <property type="entry name" value="M23_peptidase"/>
    <property type="match status" value="1"/>
</dbReference>
<dbReference type="AlphaFoldDB" id="A0A917SHC9"/>
<feature type="domain" description="M23ase beta-sheet core" evidence="2">
    <location>
        <begin position="1"/>
        <end position="43"/>
    </location>
</feature>
<dbReference type="Pfam" id="PF01551">
    <property type="entry name" value="Peptidase_M23"/>
    <property type="match status" value="1"/>
</dbReference>
<accession>A0A917SHC9</accession>
<evidence type="ECO:0000259" key="2">
    <source>
        <dbReference type="Pfam" id="PF01551"/>
    </source>
</evidence>
<evidence type="ECO:0000313" key="4">
    <source>
        <dbReference type="Proteomes" id="UP000613840"/>
    </source>
</evidence>
<dbReference type="GO" id="GO:0004222">
    <property type="term" value="F:metalloendopeptidase activity"/>
    <property type="evidence" value="ECO:0007669"/>
    <property type="project" value="TreeGrafter"/>
</dbReference>
<dbReference type="InterPro" id="IPR050570">
    <property type="entry name" value="Cell_wall_metabolism_enzyme"/>
</dbReference>
<gene>
    <name evidence="3" type="ORF">GCM10011575_40370</name>
</gene>
<name>A0A917SHC9_9ACTN</name>
<reference evidence="3" key="1">
    <citation type="journal article" date="2014" name="Int. J. Syst. Evol. Microbiol.">
        <title>Complete genome sequence of Corynebacterium casei LMG S-19264T (=DSM 44701T), isolated from a smear-ripened cheese.</title>
        <authorList>
            <consortium name="US DOE Joint Genome Institute (JGI-PGF)"/>
            <person name="Walter F."/>
            <person name="Albersmeier A."/>
            <person name="Kalinowski J."/>
            <person name="Ruckert C."/>
        </authorList>
    </citation>
    <scope>NUCLEOTIDE SEQUENCE</scope>
    <source>
        <strain evidence="3">CGMCC 4.7306</strain>
    </source>
</reference>
<organism evidence="3 4">
    <name type="scientific">Microlunatus endophyticus</name>
    <dbReference type="NCBI Taxonomy" id="1716077"/>
    <lineage>
        <taxon>Bacteria</taxon>
        <taxon>Bacillati</taxon>
        <taxon>Actinomycetota</taxon>
        <taxon>Actinomycetes</taxon>
        <taxon>Propionibacteriales</taxon>
        <taxon>Propionibacteriaceae</taxon>
        <taxon>Microlunatus</taxon>
    </lineage>
</organism>
<protein>
    <recommendedName>
        <fullName evidence="2">M23ase beta-sheet core domain-containing protein</fullName>
    </recommendedName>
</protein>